<keyword evidence="2 6" id="KW-0732">Signal</keyword>
<evidence type="ECO:0000256" key="2">
    <source>
        <dbReference type="ARBA" id="ARBA00022729"/>
    </source>
</evidence>
<evidence type="ECO:0000313" key="8">
    <source>
        <dbReference type="EMBL" id="GIF21867.1"/>
    </source>
</evidence>
<evidence type="ECO:0000256" key="3">
    <source>
        <dbReference type="ARBA" id="ARBA00022801"/>
    </source>
</evidence>
<evidence type="ECO:0000256" key="4">
    <source>
        <dbReference type="ARBA" id="ARBA00058905"/>
    </source>
</evidence>
<evidence type="ECO:0000313" key="9">
    <source>
        <dbReference type="Proteomes" id="UP000623608"/>
    </source>
</evidence>
<comment type="caution">
    <text evidence="8">The sequence shown here is derived from an EMBL/GenBank/DDBJ whole genome shotgun (WGS) entry which is preliminary data.</text>
</comment>
<gene>
    <name evidence="8" type="ORF">Ate02nite_45970</name>
</gene>
<dbReference type="RefSeq" id="WP_203808876.1">
    <property type="nucleotide sequence ID" value="NZ_BOMY01000033.1"/>
</dbReference>
<comment type="similarity">
    <text evidence="1">Belongs to the glycosyl hydrolase 3 family.</text>
</comment>
<evidence type="ECO:0000256" key="5">
    <source>
        <dbReference type="ARBA" id="ARBA00074219"/>
    </source>
</evidence>
<dbReference type="EMBL" id="BOMY01000033">
    <property type="protein sequence ID" value="GIF21867.1"/>
    <property type="molecule type" value="Genomic_DNA"/>
</dbReference>
<feature type="domain" description="CBM6" evidence="7">
    <location>
        <begin position="852"/>
        <end position="969"/>
    </location>
</feature>
<organism evidence="8 9">
    <name type="scientific">Paractinoplanes tereljensis</name>
    <dbReference type="NCBI Taxonomy" id="571912"/>
    <lineage>
        <taxon>Bacteria</taxon>
        <taxon>Bacillati</taxon>
        <taxon>Actinomycetota</taxon>
        <taxon>Actinomycetes</taxon>
        <taxon>Micromonosporales</taxon>
        <taxon>Micromonosporaceae</taxon>
        <taxon>Paractinoplanes</taxon>
    </lineage>
</organism>
<dbReference type="SUPFAM" id="SSF50405">
    <property type="entry name" value="Actin-crosslinking proteins"/>
    <property type="match status" value="1"/>
</dbReference>
<dbReference type="SUPFAM" id="SSF51445">
    <property type="entry name" value="(Trans)glycosidases"/>
    <property type="match status" value="1"/>
</dbReference>
<dbReference type="CDD" id="cd23343">
    <property type="entry name" value="beta-trefoil_FSCN_BglX-like"/>
    <property type="match status" value="1"/>
</dbReference>
<dbReference type="SMART" id="SM01217">
    <property type="entry name" value="Fn3_like"/>
    <property type="match status" value="1"/>
</dbReference>
<dbReference type="InterPro" id="IPR008999">
    <property type="entry name" value="Actin-crosslinking"/>
</dbReference>
<dbReference type="SMART" id="SM00606">
    <property type="entry name" value="CBD_IV"/>
    <property type="match status" value="1"/>
</dbReference>
<dbReference type="InterPro" id="IPR036881">
    <property type="entry name" value="Glyco_hydro_3_C_sf"/>
</dbReference>
<dbReference type="Gene3D" id="2.60.120.380">
    <property type="match status" value="1"/>
</dbReference>
<keyword evidence="3" id="KW-0378">Hydrolase</keyword>
<dbReference type="SUPFAM" id="SSF52279">
    <property type="entry name" value="Beta-D-glucan exohydrolase, C-terminal domain"/>
    <property type="match status" value="1"/>
</dbReference>
<keyword evidence="9" id="KW-1185">Reference proteome</keyword>
<dbReference type="AlphaFoldDB" id="A0A919NQP6"/>
<dbReference type="Pfam" id="PF14310">
    <property type="entry name" value="Fn3-like"/>
    <property type="match status" value="1"/>
</dbReference>
<feature type="signal peptide" evidence="6">
    <location>
        <begin position="1"/>
        <end position="25"/>
    </location>
</feature>
<dbReference type="FunFam" id="2.60.40.10:FF:000495">
    <property type="entry name" value="Periplasmic beta-glucosidase"/>
    <property type="match status" value="1"/>
</dbReference>
<sequence length="969" mass="103699">MRRRFLPLLAAALLVVPAIPGAAHADPSYPFRDPHLALQARIDDLVGRLTLDERISLLHQYQPAIPRLGINLFKAGTEALHGVAWSNDIDNGGAVVQADGTSFAQPVGLASTWDTALIERVGSAVGDEARGFNAKNPRVFGLNLWAPVVNLLRDPRWGRNEEGYSEDPLLTGAISTAYGDGLQGGDPDHLKSAPTLKHYLAYNNEAGRDVTSSNVPPRVLNEYDRAAFKPALEANAATGVMASYNLVNGRPATVDPDLATLERSWSDYPLFNVSDAYAPYNLTGSQKYFSTQAEANAAVIKAGLNAFTVDDANGTPTVTAIKAALDQGLLTVHDIDVAAGQALSIRFRLGEFDPDGGPYAKIGPSVINSDANKKLARETADKAIVLLKNQNNALPLKPGGKVAVVGPLADTLYSDWYGGKLPYQVTAVDGITEKAGSVVSSTGSDRIALRSVATGKYVASTDDAASVLADSPTAAAQFDADDWGQDVLTLKNVANGKYLGYNWGPFVTRDDQPSGWFVQQQFKLEPQADGTIAIRYAGYETGESWFGPNRYLTIDADGKLALGSPDAAGAAKFSKEVLRSGIDEAVAAAKTADTAVLVVGSQPFINGREAHDRTTQALGAGQAALVKAVKAANPHTIVVLQTSYPDTINWEQQNVPGIIWTTHAGAETGHAIADVLYGDYNPAGRLTQTWYASDSQLPADLLEYDIIKSQQTYLYSKQTPLYPFGYGLSYSSFKYGKPSVGRGQVTLTVTNTGKRDGDEVVQLYTHQRTSRDTTAVKQLRAFQRVHLKAGQTKTVSLALSPADLKRWDQTRSKWVVESSVYDILIGASSSDIRQRTSLSVRGETIPARDLGRTTRAETFDGYADGVKLVDESKATGTSVGSNAAGQWIVFKDAELRGTFTAQVASLKDTTIQVRLGSPTGRLVGTAPVTATGDVYKYAAVTAKLAKASGHQDVYLVFGDALRVSTFSIR</sequence>
<dbReference type="CDD" id="cd04084">
    <property type="entry name" value="CBM6_xylanase-like"/>
    <property type="match status" value="1"/>
</dbReference>
<name>A0A919NQP6_9ACTN</name>
<dbReference type="InterPro" id="IPR017853">
    <property type="entry name" value="GH"/>
</dbReference>
<dbReference type="GO" id="GO:0009044">
    <property type="term" value="F:xylan 1,4-beta-xylosidase activity"/>
    <property type="evidence" value="ECO:0007669"/>
    <property type="project" value="InterPro"/>
</dbReference>
<dbReference type="GO" id="GO:0045493">
    <property type="term" value="P:xylan catabolic process"/>
    <property type="evidence" value="ECO:0007669"/>
    <property type="project" value="InterPro"/>
</dbReference>
<reference evidence="8" key="1">
    <citation type="submission" date="2021-01" db="EMBL/GenBank/DDBJ databases">
        <title>Whole genome shotgun sequence of Actinoplanes tereljensis NBRC 105297.</title>
        <authorList>
            <person name="Komaki H."/>
            <person name="Tamura T."/>
        </authorList>
    </citation>
    <scope>NUCLEOTIDE SEQUENCE</scope>
    <source>
        <strain evidence="8">NBRC 105297</strain>
    </source>
</reference>
<dbReference type="Pfam" id="PF03422">
    <property type="entry name" value="CBM_6"/>
    <property type="match status" value="1"/>
</dbReference>
<dbReference type="Gene3D" id="2.60.40.10">
    <property type="entry name" value="Immunoglobulins"/>
    <property type="match status" value="1"/>
</dbReference>
<dbReference type="InterPro" id="IPR013783">
    <property type="entry name" value="Ig-like_fold"/>
</dbReference>
<dbReference type="GO" id="GO:0008422">
    <property type="term" value="F:beta-glucosidase activity"/>
    <property type="evidence" value="ECO:0007669"/>
    <property type="project" value="UniProtKB-ARBA"/>
</dbReference>
<dbReference type="PANTHER" id="PTHR42721:SF3">
    <property type="entry name" value="BETA-D-XYLOSIDASE 5-RELATED"/>
    <property type="match status" value="1"/>
</dbReference>
<comment type="function">
    <text evidence="4">Catalyzes the hydrolysis of a non-reducing terminal alpha-L-arabinopyranosidic linkage in ginsenoside Rb2 (alpha-L-arabinopyranosyl-(1-&gt;6)-alpha-D-glucopyranosyl) to release alpha-D-glucopyranosyl (Rd). It is not able to hydrolyze alpha-L-arabinofuranosyl-(1-&gt;6)-alpha-D-glucopyranosyl (Rc).</text>
</comment>
<dbReference type="PROSITE" id="PS51175">
    <property type="entry name" value="CBM6"/>
    <property type="match status" value="1"/>
</dbReference>
<feature type="chain" id="PRO_5038128051" description="Exo-alpha-(1-&gt;6)-L-arabinopyranosidase" evidence="6">
    <location>
        <begin position="26"/>
        <end position="969"/>
    </location>
</feature>
<evidence type="ECO:0000256" key="6">
    <source>
        <dbReference type="SAM" id="SignalP"/>
    </source>
</evidence>
<dbReference type="GO" id="GO:0031222">
    <property type="term" value="P:arabinan catabolic process"/>
    <property type="evidence" value="ECO:0007669"/>
    <property type="project" value="TreeGrafter"/>
</dbReference>
<dbReference type="InterPro" id="IPR044993">
    <property type="entry name" value="BXL"/>
</dbReference>
<protein>
    <recommendedName>
        <fullName evidence="5">Exo-alpha-(1-&gt;6)-L-arabinopyranosidase</fullName>
    </recommendedName>
</protein>
<dbReference type="InterPro" id="IPR005084">
    <property type="entry name" value="CBM6"/>
</dbReference>
<dbReference type="Gene3D" id="3.40.50.1700">
    <property type="entry name" value="Glycoside hydrolase family 3 C-terminal domain"/>
    <property type="match status" value="1"/>
</dbReference>
<dbReference type="InterPro" id="IPR026891">
    <property type="entry name" value="Fn3-like"/>
</dbReference>
<dbReference type="Proteomes" id="UP000623608">
    <property type="component" value="Unassembled WGS sequence"/>
</dbReference>
<dbReference type="InterPro" id="IPR001764">
    <property type="entry name" value="Glyco_hydro_3_N"/>
</dbReference>
<dbReference type="Pfam" id="PF01915">
    <property type="entry name" value="Glyco_hydro_3_C"/>
    <property type="match status" value="1"/>
</dbReference>
<dbReference type="GO" id="GO:0046556">
    <property type="term" value="F:alpha-L-arabinofuranosidase activity"/>
    <property type="evidence" value="ECO:0007669"/>
    <property type="project" value="TreeGrafter"/>
</dbReference>
<dbReference type="PANTHER" id="PTHR42721">
    <property type="entry name" value="SUGAR HYDROLASE-RELATED"/>
    <property type="match status" value="1"/>
</dbReference>
<dbReference type="GO" id="GO:0030246">
    <property type="term" value="F:carbohydrate binding"/>
    <property type="evidence" value="ECO:0007669"/>
    <property type="project" value="InterPro"/>
</dbReference>
<accession>A0A919NQP6</accession>
<dbReference type="InterPro" id="IPR008979">
    <property type="entry name" value="Galactose-bd-like_sf"/>
</dbReference>
<dbReference type="InterPro" id="IPR036962">
    <property type="entry name" value="Glyco_hydro_3_N_sf"/>
</dbReference>
<dbReference type="InterPro" id="IPR006584">
    <property type="entry name" value="Cellulose-bd_IV"/>
</dbReference>
<evidence type="ECO:0000256" key="1">
    <source>
        <dbReference type="ARBA" id="ARBA00005336"/>
    </source>
</evidence>
<dbReference type="InterPro" id="IPR002772">
    <property type="entry name" value="Glyco_hydro_3_C"/>
</dbReference>
<dbReference type="Gene3D" id="2.60.120.260">
    <property type="entry name" value="Galactose-binding domain-like"/>
    <property type="match status" value="1"/>
</dbReference>
<dbReference type="SUPFAM" id="SSF49785">
    <property type="entry name" value="Galactose-binding domain-like"/>
    <property type="match status" value="1"/>
</dbReference>
<dbReference type="Gene3D" id="3.20.20.300">
    <property type="entry name" value="Glycoside hydrolase, family 3, N-terminal domain"/>
    <property type="match status" value="1"/>
</dbReference>
<evidence type="ECO:0000259" key="7">
    <source>
        <dbReference type="PROSITE" id="PS51175"/>
    </source>
</evidence>
<dbReference type="Pfam" id="PF00933">
    <property type="entry name" value="Glyco_hydro_3"/>
    <property type="match status" value="1"/>
</dbReference>
<proteinExistence type="inferred from homology"/>